<gene>
    <name evidence="3" type="ORF">Q8F55_006600</name>
</gene>
<dbReference type="EMBL" id="JBBXJM010000005">
    <property type="protein sequence ID" value="KAL1407184.1"/>
    <property type="molecule type" value="Genomic_DNA"/>
</dbReference>
<dbReference type="Proteomes" id="UP001565368">
    <property type="component" value="Unassembled WGS sequence"/>
</dbReference>
<name>A0ABR3PXK5_9TREE</name>
<feature type="signal peptide" evidence="2">
    <location>
        <begin position="1"/>
        <end position="19"/>
    </location>
</feature>
<reference evidence="3 4" key="1">
    <citation type="submission" date="2023-08" db="EMBL/GenBank/DDBJ databases">
        <title>Annotated Genome Sequence of Vanrija albida AlHP1.</title>
        <authorList>
            <person name="Herzog R."/>
        </authorList>
    </citation>
    <scope>NUCLEOTIDE SEQUENCE [LARGE SCALE GENOMIC DNA]</scope>
    <source>
        <strain evidence="3 4">AlHP1</strain>
    </source>
</reference>
<accession>A0ABR3PXK5</accession>
<keyword evidence="2" id="KW-0732">Signal</keyword>
<organism evidence="3 4">
    <name type="scientific">Vanrija albida</name>
    <dbReference type="NCBI Taxonomy" id="181172"/>
    <lineage>
        <taxon>Eukaryota</taxon>
        <taxon>Fungi</taxon>
        <taxon>Dikarya</taxon>
        <taxon>Basidiomycota</taxon>
        <taxon>Agaricomycotina</taxon>
        <taxon>Tremellomycetes</taxon>
        <taxon>Trichosporonales</taxon>
        <taxon>Trichosporonaceae</taxon>
        <taxon>Vanrija</taxon>
    </lineage>
</organism>
<proteinExistence type="predicted"/>
<evidence type="ECO:0000313" key="4">
    <source>
        <dbReference type="Proteomes" id="UP001565368"/>
    </source>
</evidence>
<dbReference type="GeneID" id="95987643"/>
<evidence type="ECO:0000256" key="2">
    <source>
        <dbReference type="SAM" id="SignalP"/>
    </source>
</evidence>
<evidence type="ECO:0000256" key="1">
    <source>
        <dbReference type="SAM" id="MobiDB-lite"/>
    </source>
</evidence>
<dbReference type="RefSeq" id="XP_069207128.1">
    <property type="nucleotide sequence ID" value="XM_069355057.1"/>
</dbReference>
<feature type="chain" id="PRO_5046381860" evidence="2">
    <location>
        <begin position="20"/>
        <end position="212"/>
    </location>
</feature>
<evidence type="ECO:0000313" key="3">
    <source>
        <dbReference type="EMBL" id="KAL1407184.1"/>
    </source>
</evidence>
<comment type="caution">
    <text evidence="3">The sequence shown here is derived from an EMBL/GenBank/DDBJ whole genome shotgun (WGS) entry which is preliminary data.</text>
</comment>
<sequence length="212" mass="20945">MRILAALALPLALLVSAAAQLSGDAPASSLATPTAPAPGGGAQAPLPLPPAPPPAPTAPAYPALFLFPTRTQGWTVNGTRGYSEADWRKQEVAVDVLLTNGNKSLLAAPLRLAKDVPRGVGQVNVVDTALASASLGGGYVLLLVDAGNGNILGQSDAFEIWDAGELEDPGVPTISLHVGVGYGSGGVPGGGGRRARVGLGGVLAAALAAAVL</sequence>
<feature type="compositionally biased region" description="Low complexity" evidence="1">
    <location>
        <begin position="25"/>
        <end position="34"/>
    </location>
</feature>
<feature type="region of interest" description="Disordered" evidence="1">
    <location>
        <begin position="25"/>
        <end position="54"/>
    </location>
</feature>
<keyword evidence="4" id="KW-1185">Reference proteome</keyword>
<protein>
    <submittedName>
        <fullName evidence="3">Uncharacterized protein</fullName>
    </submittedName>
</protein>